<gene>
    <name evidence="3" type="ORF">GCM10009776_27570</name>
</gene>
<feature type="domain" description="Activator of Hsp90 ATPase homologue 1/2-like C-terminal" evidence="2">
    <location>
        <begin position="28"/>
        <end position="158"/>
    </location>
</feature>
<sequence length="161" mass="17452">MIMSMTTNEASVVDQDRLAVRRTIHIAAAIEKVWTAVTEPEHISMWFGTADFDGSGVGTRGTLTFPGYGTVPLRVEAIEAPHLVSYRWGNDDALGELASEVDPEHSTVFTFTLEAVPDGTRLTVVETGFDTTSDPSANLESHREGWDSELDKLVALLEGGS</sequence>
<name>A0ABP5CFR3_9MICO</name>
<evidence type="ECO:0000313" key="4">
    <source>
        <dbReference type="Proteomes" id="UP001499933"/>
    </source>
</evidence>
<dbReference type="Pfam" id="PF08327">
    <property type="entry name" value="AHSA1"/>
    <property type="match status" value="1"/>
</dbReference>
<dbReference type="SUPFAM" id="SSF55961">
    <property type="entry name" value="Bet v1-like"/>
    <property type="match status" value="1"/>
</dbReference>
<dbReference type="InterPro" id="IPR013538">
    <property type="entry name" value="ASHA1/2-like_C"/>
</dbReference>
<organism evidence="3 4">
    <name type="scientific">Microbacterium deminutum</name>
    <dbReference type="NCBI Taxonomy" id="344164"/>
    <lineage>
        <taxon>Bacteria</taxon>
        <taxon>Bacillati</taxon>
        <taxon>Actinomycetota</taxon>
        <taxon>Actinomycetes</taxon>
        <taxon>Micrococcales</taxon>
        <taxon>Microbacteriaceae</taxon>
        <taxon>Microbacterium</taxon>
    </lineage>
</organism>
<comment type="caution">
    <text evidence="3">The sequence shown here is derived from an EMBL/GenBank/DDBJ whole genome shotgun (WGS) entry which is preliminary data.</text>
</comment>
<dbReference type="Gene3D" id="3.30.530.20">
    <property type="match status" value="1"/>
</dbReference>
<reference evidence="4" key="1">
    <citation type="journal article" date="2019" name="Int. J. Syst. Evol. Microbiol.">
        <title>The Global Catalogue of Microorganisms (GCM) 10K type strain sequencing project: providing services to taxonomists for standard genome sequencing and annotation.</title>
        <authorList>
            <consortium name="The Broad Institute Genomics Platform"/>
            <consortium name="The Broad Institute Genome Sequencing Center for Infectious Disease"/>
            <person name="Wu L."/>
            <person name="Ma J."/>
        </authorList>
    </citation>
    <scope>NUCLEOTIDE SEQUENCE [LARGE SCALE GENOMIC DNA]</scope>
    <source>
        <strain evidence="4">JCM 14901</strain>
    </source>
</reference>
<protein>
    <recommendedName>
        <fullName evidence="2">Activator of Hsp90 ATPase homologue 1/2-like C-terminal domain-containing protein</fullName>
    </recommendedName>
</protein>
<dbReference type="Proteomes" id="UP001499933">
    <property type="component" value="Unassembled WGS sequence"/>
</dbReference>
<evidence type="ECO:0000256" key="1">
    <source>
        <dbReference type="ARBA" id="ARBA00006817"/>
    </source>
</evidence>
<dbReference type="InterPro" id="IPR023393">
    <property type="entry name" value="START-like_dom_sf"/>
</dbReference>
<proteinExistence type="inferred from homology"/>
<evidence type="ECO:0000313" key="3">
    <source>
        <dbReference type="EMBL" id="GAA1963339.1"/>
    </source>
</evidence>
<accession>A0ABP5CFR3</accession>
<dbReference type="CDD" id="cd08898">
    <property type="entry name" value="SRPBCC_CalC_Aha1-like_5"/>
    <property type="match status" value="1"/>
</dbReference>
<dbReference type="EMBL" id="BAAAOG010000005">
    <property type="protein sequence ID" value="GAA1963339.1"/>
    <property type="molecule type" value="Genomic_DNA"/>
</dbReference>
<keyword evidence="4" id="KW-1185">Reference proteome</keyword>
<comment type="similarity">
    <text evidence="1">Belongs to the AHA1 family.</text>
</comment>
<evidence type="ECO:0000259" key="2">
    <source>
        <dbReference type="Pfam" id="PF08327"/>
    </source>
</evidence>